<keyword evidence="6" id="KW-0819">tRNA processing</keyword>
<keyword evidence="7" id="KW-0548">Nucleotidyltransferase</keyword>
<sequence>MSPSLEPTDRPASGTVERAARHLREGGLVILPTDTVYGIGCAAGDGGAVSRLLAAKGRGRQMPPPILVSSPEDLQGLAQCPAGAQDLIEAFWPGPLTLVLDADGRLDWDLGETGGTIAVRMPNHPLALELLARSGPAAVTSANLSGQPPATTADQAERAFAGRARRLNDPGGAGEPQIQLEPDSIALLDAGPTPGPVPSTIVDLSSRAAEEGTILRRGALEESRIRAVLAGHAPAAGSSPAVAAAPAGGGA</sequence>
<dbReference type="EC" id="2.7.7.87" evidence="3"/>
<evidence type="ECO:0000259" key="13">
    <source>
        <dbReference type="PROSITE" id="PS51163"/>
    </source>
</evidence>
<dbReference type="GO" id="GO:0005737">
    <property type="term" value="C:cytoplasm"/>
    <property type="evidence" value="ECO:0007669"/>
    <property type="project" value="UniProtKB-SubCell"/>
</dbReference>
<dbReference type="STRING" id="1278298.GCA_000428685_01721"/>
<dbReference type="GO" id="GO:0006450">
    <property type="term" value="P:regulation of translational fidelity"/>
    <property type="evidence" value="ECO:0007669"/>
    <property type="project" value="TreeGrafter"/>
</dbReference>
<evidence type="ECO:0000256" key="11">
    <source>
        <dbReference type="ARBA" id="ARBA00048366"/>
    </source>
</evidence>
<dbReference type="PANTHER" id="PTHR17490:SF16">
    <property type="entry name" value="THREONYLCARBAMOYL-AMP SYNTHASE"/>
    <property type="match status" value="1"/>
</dbReference>
<dbReference type="PANTHER" id="PTHR17490">
    <property type="entry name" value="SUA5"/>
    <property type="match status" value="1"/>
</dbReference>
<evidence type="ECO:0000256" key="8">
    <source>
        <dbReference type="ARBA" id="ARBA00022741"/>
    </source>
</evidence>
<comment type="subcellular location">
    <subcellularLocation>
        <location evidence="1">Cytoplasm</location>
    </subcellularLocation>
</comment>
<proteinExistence type="inferred from homology"/>
<dbReference type="Proteomes" id="UP000276899">
    <property type="component" value="Chromosome"/>
</dbReference>
<evidence type="ECO:0000256" key="2">
    <source>
        <dbReference type="ARBA" id="ARBA00007663"/>
    </source>
</evidence>
<dbReference type="NCBIfam" id="TIGR00057">
    <property type="entry name" value="L-threonylcarbamoyladenylate synthase"/>
    <property type="match status" value="1"/>
</dbReference>
<dbReference type="KEGG" id="asla:NCTC11923_01159"/>
<evidence type="ECO:0000256" key="5">
    <source>
        <dbReference type="ARBA" id="ARBA00022679"/>
    </source>
</evidence>
<dbReference type="InterPro" id="IPR017945">
    <property type="entry name" value="DHBP_synth_RibB-like_a/b_dom"/>
</dbReference>
<protein>
    <recommendedName>
        <fullName evidence="10">L-threonylcarbamoyladenylate synthase</fullName>
        <ecNumber evidence="3">2.7.7.87</ecNumber>
    </recommendedName>
    <alternativeName>
        <fullName evidence="10">L-threonylcarbamoyladenylate synthase</fullName>
    </alternativeName>
</protein>
<dbReference type="PROSITE" id="PS51163">
    <property type="entry name" value="YRDC"/>
    <property type="match status" value="1"/>
</dbReference>
<feature type="domain" description="YrdC-like" evidence="13">
    <location>
        <begin position="13"/>
        <end position="220"/>
    </location>
</feature>
<keyword evidence="4" id="KW-0963">Cytoplasm</keyword>
<keyword evidence="8" id="KW-0547">Nucleotide-binding</keyword>
<feature type="region of interest" description="Disordered" evidence="12">
    <location>
        <begin position="232"/>
        <end position="251"/>
    </location>
</feature>
<evidence type="ECO:0000256" key="4">
    <source>
        <dbReference type="ARBA" id="ARBA00022490"/>
    </source>
</evidence>
<evidence type="ECO:0000256" key="9">
    <source>
        <dbReference type="ARBA" id="ARBA00022840"/>
    </source>
</evidence>
<reference evidence="14 15" key="1">
    <citation type="submission" date="2018-12" db="EMBL/GenBank/DDBJ databases">
        <authorList>
            <consortium name="Pathogen Informatics"/>
        </authorList>
    </citation>
    <scope>NUCLEOTIDE SEQUENCE [LARGE SCALE GENOMIC DNA]</scope>
    <source>
        <strain evidence="14 15">NCTC11923</strain>
    </source>
</reference>
<dbReference type="SUPFAM" id="SSF55821">
    <property type="entry name" value="YrdC/RibB"/>
    <property type="match status" value="1"/>
</dbReference>
<dbReference type="Pfam" id="PF01300">
    <property type="entry name" value="Sua5_yciO_yrdC"/>
    <property type="match status" value="1"/>
</dbReference>
<dbReference type="GO" id="GO:0061710">
    <property type="term" value="F:L-threonylcarbamoyladenylate synthase"/>
    <property type="evidence" value="ECO:0007669"/>
    <property type="project" value="UniProtKB-EC"/>
</dbReference>
<dbReference type="GO" id="GO:0003725">
    <property type="term" value="F:double-stranded RNA binding"/>
    <property type="evidence" value="ECO:0007669"/>
    <property type="project" value="InterPro"/>
</dbReference>
<comment type="catalytic activity">
    <reaction evidence="11">
        <text>L-threonine + hydrogencarbonate + ATP = L-threonylcarbamoyladenylate + diphosphate + H2O</text>
        <dbReference type="Rhea" id="RHEA:36407"/>
        <dbReference type="ChEBI" id="CHEBI:15377"/>
        <dbReference type="ChEBI" id="CHEBI:17544"/>
        <dbReference type="ChEBI" id="CHEBI:30616"/>
        <dbReference type="ChEBI" id="CHEBI:33019"/>
        <dbReference type="ChEBI" id="CHEBI:57926"/>
        <dbReference type="ChEBI" id="CHEBI:73682"/>
        <dbReference type="EC" id="2.7.7.87"/>
    </reaction>
</comment>
<keyword evidence="5" id="KW-0808">Transferase</keyword>
<dbReference type="InterPro" id="IPR050156">
    <property type="entry name" value="TC-AMP_synthase_SUA5"/>
</dbReference>
<keyword evidence="9" id="KW-0067">ATP-binding</keyword>
<dbReference type="AlphaFoldDB" id="A0A448KC72"/>
<evidence type="ECO:0000313" key="15">
    <source>
        <dbReference type="Proteomes" id="UP000276899"/>
    </source>
</evidence>
<dbReference type="Gene3D" id="3.90.870.10">
    <property type="entry name" value="DHBP synthase"/>
    <property type="match status" value="1"/>
</dbReference>
<name>A0A448KC72_9ACTO</name>
<evidence type="ECO:0000256" key="3">
    <source>
        <dbReference type="ARBA" id="ARBA00012584"/>
    </source>
</evidence>
<dbReference type="EMBL" id="LR134363">
    <property type="protein sequence ID" value="VEG74525.1"/>
    <property type="molecule type" value="Genomic_DNA"/>
</dbReference>
<comment type="similarity">
    <text evidence="2">Belongs to the SUA5 family.</text>
</comment>
<evidence type="ECO:0000256" key="7">
    <source>
        <dbReference type="ARBA" id="ARBA00022695"/>
    </source>
</evidence>
<accession>A0A448KC72</accession>
<dbReference type="GO" id="GO:0005524">
    <property type="term" value="F:ATP binding"/>
    <property type="evidence" value="ECO:0007669"/>
    <property type="project" value="UniProtKB-KW"/>
</dbReference>
<evidence type="ECO:0000256" key="12">
    <source>
        <dbReference type="SAM" id="MobiDB-lite"/>
    </source>
</evidence>
<organism evidence="14 15">
    <name type="scientific">Actinomyces slackii</name>
    <dbReference type="NCBI Taxonomy" id="52774"/>
    <lineage>
        <taxon>Bacteria</taxon>
        <taxon>Bacillati</taxon>
        <taxon>Actinomycetota</taxon>
        <taxon>Actinomycetes</taxon>
        <taxon>Actinomycetales</taxon>
        <taxon>Actinomycetaceae</taxon>
        <taxon>Actinomyces</taxon>
    </lineage>
</organism>
<evidence type="ECO:0000256" key="1">
    <source>
        <dbReference type="ARBA" id="ARBA00004496"/>
    </source>
</evidence>
<dbReference type="GO" id="GO:0000049">
    <property type="term" value="F:tRNA binding"/>
    <property type="evidence" value="ECO:0007669"/>
    <property type="project" value="TreeGrafter"/>
</dbReference>
<dbReference type="InterPro" id="IPR006070">
    <property type="entry name" value="Sua5-like_dom"/>
</dbReference>
<keyword evidence="15" id="KW-1185">Reference proteome</keyword>
<dbReference type="GO" id="GO:0008033">
    <property type="term" value="P:tRNA processing"/>
    <property type="evidence" value="ECO:0007669"/>
    <property type="project" value="UniProtKB-KW"/>
</dbReference>
<gene>
    <name evidence="14" type="primary">rimN</name>
    <name evidence="14" type="ORF">NCTC11923_01159</name>
</gene>
<evidence type="ECO:0000313" key="14">
    <source>
        <dbReference type="EMBL" id="VEG74525.1"/>
    </source>
</evidence>
<evidence type="ECO:0000256" key="10">
    <source>
        <dbReference type="ARBA" id="ARBA00029774"/>
    </source>
</evidence>
<evidence type="ECO:0000256" key="6">
    <source>
        <dbReference type="ARBA" id="ARBA00022694"/>
    </source>
</evidence>